<evidence type="ECO:0000256" key="2">
    <source>
        <dbReference type="ARBA" id="ARBA00023015"/>
    </source>
</evidence>
<evidence type="ECO:0000313" key="7">
    <source>
        <dbReference type="EMBL" id="ORL46401.1"/>
    </source>
</evidence>
<dbReference type="GO" id="GO:0016987">
    <property type="term" value="F:sigma factor activity"/>
    <property type="evidence" value="ECO:0007669"/>
    <property type="project" value="UniProtKB-KW"/>
</dbReference>
<evidence type="ECO:0000256" key="4">
    <source>
        <dbReference type="ARBA" id="ARBA00023163"/>
    </source>
</evidence>
<protein>
    <submittedName>
        <fullName evidence="7">RNA polymerase ECF-type sigma factor</fullName>
    </submittedName>
</protein>
<dbReference type="AlphaFoldDB" id="A0A1Y1T5R7"/>
<organism evidence="7 8">
    <name type="scientific">Zunongwangia atlantica 22II14-10F7</name>
    <dbReference type="NCBI Taxonomy" id="1185767"/>
    <lineage>
        <taxon>Bacteria</taxon>
        <taxon>Pseudomonadati</taxon>
        <taxon>Bacteroidota</taxon>
        <taxon>Flavobacteriia</taxon>
        <taxon>Flavobacteriales</taxon>
        <taxon>Flavobacteriaceae</taxon>
        <taxon>Zunongwangia</taxon>
    </lineage>
</organism>
<dbReference type="Gene3D" id="1.10.10.10">
    <property type="entry name" value="Winged helix-like DNA-binding domain superfamily/Winged helix DNA-binding domain"/>
    <property type="match status" value="1"/>
</dbReference>
<keyword evidence="3" id="KW-0731">Sigma factor</keyword>
<dbReference type="NCBIfam" id="TIGR02937">
    <property type="entry name" value="sigma70-ECF"/>
    <property type="match status" value="1"/>
</dbReference>
<evidence type="ECO:0000259" key="6">
    <source>
        <dbReference type="Pfam" id="PF08281"/>
    </source>
</evidence>
<gene>
    <name evidence="7" type="ORF">IIF7_05127</name>
</gene>
<evidence type="ECO:0000256" key="3">
    <source>
        <dbReference type="ARBA" id="ARBA00023082"/>
    </source>
</evidence>
<dbReference type="InterPro" id="IPR013249">
    <property type="entry name" value="RNA_pol_sigma70_r4_t2"/>
</dbReference>
<dbReference type="InterPro" id="IPR013324">
    <property type="entry name" value="RNA_pol_sigma_r3/r4-like"/>
</dbReference>
<dbReference type="SUPFAM" id="SSF88659">
    <property type="entry name" value="Sigma3 and sigma4 domains of RNA polymerase sigma factors"/>
    <property type="match status" value="1"/>
</dbReference>
<dbReference type="GO" id="GO:0003677">
    <property type="term" value="F:DNA binding"/>
    <property type="evidence" value="ECO:0007669"/>
    <property type="project" value="InterPro"/>
</dbReference>
<evidence type="ECO:0000313" key="8">
    <source>
        <dbReference type="Proteomes" id="UP000192746"/>
    </source>
</evidence>
<comment type="caution">
    <text evidence="7">The sequence shown here is derived from an EMBL/GenBank/DDBJ whole genome shotgun (WGS) entry which is preliminary data.</text>
</comment>
<dbReference type="EMBL" id="ARYN01000004">
    <property type="protein sequence ID" value="ORL46401.1"/>
    <property type="molecule type" value="Genomic_DNA"/>
</dbReference>
<evidence type="ECO:0000259" key="5">
    <source>
        <dbReference type="Pfam" id="PF04542"/>
    </source>
</evidence>
<keyword evidence="8" id="KW-1185">Reference proteome</keyword>
<dbReference type="Gene3D" id="1.10.1740.10">
    <property type="match status" value="1"/>
</dbReference>
<keyword evidence="2" id="KW-0805">Transcription regulation</keyword>
<dbReference type="InterPro" id="IPR036388">
    <property type="entry name" value="WH-like_DNA-bd_sf"/>
</dbReference>
<dbReference type="PANTHER" id="PTHR43133:SF45">
    <property type="entry name" value="RNA POLYMERASE ECF-TYPE SIGMA FACTOR"/>
    <property type="match status" value="1"/>
</dbReference>
<dbReference type="RefSeq" id="WP_084840610.1">
    <property type="nucleotide sequence ID" value="NZ_ARYN01000004.1"/>
</dbReference>
<dbReference type="InterPro" id="IPR039425">
    <property type="entry name" value="RNA_pol_sigma-70-like"/>
</dbReference>
<dbReference type="CDD" id="cd06171">
    <property type="entry name" value="Sigma70_r4"/>
    <property type="match status" value="1"/>
</dbReference>
<dbReference type="Pfam" id="PF04542">
    <property type="entry name" value="Sigma70_r2"/>
    <property type="match status" value="1"/>
</dbReference>
<dbReference type="InterPro" id="IPR013325">
    <property type="entry name" value="RNA_pol_sigma_r2"/>
</dbReference>
<dbReference type="InterPro" id="IPR014284">
    <property type="entry name" value="RNA_pol_sigma-70_dom"/>
</dbReference>
<dbReference type="SUPFAM" id="SSF88946">
    <property type="entry name" value="Sigma2 domain of RNA polymerase sigma factors"/>
    <property type="match status" value="1"/>
</dbReference>
<evidence type="ECO:0000256" key="1">
    <source>
        <dbReference type="ARBA" id="ARBA00010641"/>
    </source>
</evidence>
<proteinExistence type="inferred from homology"/>
<dbReference type="STRING" id="1185767.IIF7_05127"/>
<dbReference type="OrthoDB" id="9780326at2"/>
<sequence length="159" mass="18737">MSEDFYIKYIVPHKGIIIKLCRAYTDTEFDFEDYFQEVCLQIWKSKDNFKEQSKWSTWVYRITLNVCMTMLKKQKKHTATNEIVQNDLSTESEAFNNEELQLLYKAIRQLPEVDKAIIVLYLEDKSYKEIADVSGMKVSAVGARINRIKTKLKTIIYGK</sequence>
<dbReference type="InterPro" id="IPR007627">
    <property type="entry name" value="RNA_pol_sigma70_r2"/>
</dbReference>
<accession>A0A1Y1T5R7</accession>
<dbReference type="GO" id="GO:0006352">
    <property type="term" value="P:DNA-templated transcription initiation"/>
    <property type="evidence" value="ECO:0007669"/>
    <property type="project" value="InterPro"/>
</dbReference>
<reference evidence="7 8" key="1">
    <citation type="submission" date="2013-04" db="EMBL/GenBank/DDBJ databases">
        <title>Zunongwangia sp. 22II14-10F7 Genome Sequencing.</title>
        <authorList>
            <person name="Lai Q."/>
            <person name="Shao Z."/>
        </authorList>
    </citation>
    <scope>NUCLEOTIDE SEQUENCE [LARGE SCALE GENOMIC DNA]</scope>
    <source>
        <strain evidence="7 8">22II14-10F7</strain>
    </source>
</reference>
<dbReference type="Pfam" id="PF08281">
    <property type="entry name" value="Sigma70_r4_2"/>
    <property type="match status" value="1"/>
</dbReference>
<comment type="similarity">
    <text evidence="1">Belongs to the sigma-70 factor family. ECF subfamily.</text>
</comment>
<feature type="domain" description="RNA polymerase sigma-70 region 2" evidence="5">
    <location>
        <begin position="13"/>
        <end position="76"/>
    </location>
</feature>
<feature type="domain" description="RNA polymerase sigma factor 70 region 4 type 2" evidence="6">
    <location>
        <begin position="101"/>
        <end position="152"/>
    </location>
</feature>
<name>A0A1Y1T5R7_9FLAO</name>
<dbReference type="Proteomes" id="UP000192746">
    <property type="component" value="Unassembled WGS sequence"/>
</dbReference>
<keyword evidence="4" id="KW-0804">Transcription</keyword>
<dbReference type="PANTHER" id="PTHR43133">
    <property type="entry name" value="RNA POLYMERASE ECF-TYPE SIGMA FACTO"/>
    <property type="match status" value="1"/>
</dbReference>